<evidence type="ECO:0000256" key="3">
    <source>
        <dbReference type="ARBA" id="ARBA00022448"/>
    </source>
</evidence>
<accession>A0A9W9HZ80</accession>
<feature type="compositionally biased region" description="Acidic residues" evidence="7">
    <location>
        <begin position="123"/>
        <end position="138"/>
    </location>
</feature>
<feature type="region of interest" description="Disordered" evidence="7">
    <location>
        <begin position="1"/>
        <end position="77"/>
    </location>
</feature>
<keyword evidence="3" id="KW-0813">Transport</keyword>
<dbReference type="GO" id="GO:0030687">
    <property type="term" value="C:preribosome, large subunit precursor"/>
    <property type="evidence" value="ECO:0007669"/>
    <property type="project" value="TreeGrafter"/>
</dbReference>
<dbReference type="GO" id="GO:0005737">
    <property type="term" value="C:cytoplasm"/>
    <property type="evidence" value="ECO:0007669"/>
    <property type="project" value="UniProtKB-SubCell"/>
</dbReference>
<sequence length="173" mass="19178">MAKNKPKTNNSRAARRGASPSLDLDKSLTSLPRVESSPSTQRPTLLADRATAGVQKKRKGKNLTKAQRLRQQKGMDRAEAVMDQLEIKKAKSFVRAKIVNERRADWEDTNKKTSILAALQQNEEAEEDDDDDNDDDAMTTEKIEPAKPTTNVLPSSNLVAAESVPADEYDEIT</sequence>
<feature type="region of interest" description="Disordered" evidence="7">
    <location>
        <begin position="120"/>
        <end position="173"/>
    </location>
</feature>
<evidence type="ECO:0000256" key="7">
    <source>
        <dbReference type="SAM" id="MobiDB-lite"/>
    </source>
</evidence>
<feature type="compositionally biased region" description="Basic residues" evidence="7">
    <location>
        <begin position="55"/>
        <end position="71"/>
    </location>
</feature>
<keyword evidence="4" id="KW-0963">Cytoplasm</keyword>
<evidence type="ECO:0000256" key="6">
    <source>
        <dbReference type="ARBA" id="ARBA00023242"/>
    </source>
</evidence>
<evidence type="ECO:0000256" key="4">
    <source>
        <dbReference type="ARBA" id="ARBA00022490"/>
    </source>
</evidence>
<evidence type="ECO:0000256" key="1">
    <source>
        <dbReference type="ARBA" id="ARBA00004123"/>
    </source>
</evidence>
<dbReference type="PANTHER" id="PTHR28280">
    <property type="entry name" value="SHUTTLING PRE-60S FACTOR ECM1"/>
    <property type="match status" value="1"/>
</dbReference>
<gene>
    <name evidence="8" type="ORF">N7482_007216</name>
</gene>
<dbReference type="PANTHER" id="PTHR28280:SF1">
    <property type="entry name" value="SHUTTLING PRE-60S FACTOR ECM1"/>
    <property type="match status" value="1"/>
</dbReference>
<keyword evidence="5" id="KW-0690">Ribosome biogenesis</keyword>
<dbReference type="GeneID" id="81428517"/>
<evidence type="ECO:0000313" key="9">
    <source>
        <dbReference type="Proteomes" id="UP001149163"/>
    </source>
</evidence>
<reference evidence="8" key="1">
    <citation type="submission" date="2022-11" db="EMBL/GenBank/DDBJ databases">
        <authorList>
            <person name="Petersen C."/>
        </authorList>
    </citation>
    <scope>NUCLEOTIDE SEQUENCE</scope>
    <source>
        <strain evidence="8">IBT 26290</strain>
    </source>
</reference>
<dbReference type="InterPro" id="IPR053278">
    <property type="entry name" value="Pre-60S_factor_ECM1"/>
</dbReference>
<keyword evidence="9" id="KW-1185">Reference proteome</keyword>
<name>A0A9W9HZ80_9EURO</name>
<dbReference type="InterPro" id="IPR022784">
    <property type="entry name" value="Ribosome_bgen_Alb1"/>
</dbReference>
<dbReference type="AlphaFoldDB" id="A0A9W9HZ80"/>
<reference evidence="8" key="2">
    <citation type="journal article" date="2023" name="IMA Fungus">
        <title>Comparative genomic study of the Penicillium genus elucidates a diverse pangenome and 15 lateral gene transfer events.</title>
        <authorList>
            <person name="Petersen C."/>
            <person name="Sorensen T."/>
            <person name="Nielsen M.R."/>
            <person name="Sondergaard T.E."/>
            <person name="Sorensen J.L."/>
            <person name="Fitzpatrick D.A."/>
            <person name="Frisvad J.C."/>
            <person name="Nielsen K.L."/>
        </authorList>
    </citation>
    <scope>NUCLEOTIDE SEQUENCE</scope>
    <source>
        <strain evidence="8">IBT 26290</strain>
    </source>
</reference>
<organism evidence="8 9">
    <name type="scientific">Penicillium canariense</name>
    <dbReference type="NCBI Taxonomy" id="189055"/>
    <lineage>
        <taxon>Eukaryota</taxon>
        <taxon>Fungi</taxon>
        <taxon>Dikarya</taxon>
        <taxon>Ascomycota</taxon>
        <taxon>Pezizomycotina</taxon>
        <taxon>Eurotiomycetes</taxon>
        <taxon>Eurotiomycetidae</taxon>
        <taxon>Eurotiales</taxon>
        <taxon>Aspergillaceae</taxon>
        <taxon>Penicillium</taxon>
    </lineage>
</organism>
<dbReference type="GO" id="GO:0005730">
    <property type="term" value="C:nucleolus"/>
    <property type="evidence" value="ECO:0007669"/>
    <property type="project" value="TreeGrafter"/>
</dbReference>
<evidence type="ECO:0008006" key="10">
    <source>
        <dbReference type="Google" id="ProtNLM"/>
    </source>
</evidence>
<comment type="caution">
    <text evidence="8">The sequence shown here is derived from an EMBL/GenBank/DDBJ whole genome shotgun (WGS) entry which is preliminary data.</text>
</comment>
<dbReference type="Pfam" id="PF09135">
    <property type="entry name" value="Alb1"/>
    <property type="match status" value="1"/>
</dbReference>
<evidence type="ECO:0000313" key="8">
    <source>
        <dbReference type="EMBL" id="KAJ5160212.1"/>
    </source>
</evidence>
<evidence type="ECO:0000256" key="5">
    <source>
        <dbReference type="ARBA" id="ARBA00022517"/>
    </source>
</evidence>
<dbReference type="EMBL" id="JAPQKN010000004">
    <property type="protein sequence ID" value="KAJ5160212.1"/>
    <property type="molecule type" value="Genomic_DNA"/>
</dbReference>
<comment type="subcellular location">
    <subcellularLocation>
        <location evidence="2">Cytoplasm</location>
    </subcellularLocation>
    <subcellularLocation>
        <location evidence="1">Nucleus</location>
    </subcellularLocation>
</comment>
<dbReference type="RefSeq" id="XP_056541770.1">
    <property type="nucleotide sequence ID" value="XM_056689341.1"/>
</dbReference>
<dbReference type="Proteomes" id="UP001149163">
    <property type="component" value="Unassembled WGS sequence"/>
</dbReference>
<keyword evidence="6" id="KW-0539">Nucleus</keyword>
<proteinExistence type="predicted"/>
<dbReference type="GO" id="GO:0000055">
    <property type="term" value="P:ribosomal large subunit export from nucleus"/>
    <property type="evidence" value="ECO:0007669"/>
    <property type="project" value="TreeGrafter"/>
</dbReference>
<feature type="compositionally biased region" description="Polar residues" evidence="7">
    <location>
        <begin position="148"/>
        <end position="158"/>
    </location>
</feature>
<protein>
    <recommendedName>
        <fullName evidence="10">Ribosome biogenesis protein Alb1</fullName>
    </recommendedName>
</protein>
<dbReference type="OrthoDB" id="5304887at2759"/>
<evidence type="ECO:0000256" key="2">
    <source>
        <dbReference type="ARBA" id="ARBA00004496"/>
    </source>
</evidence>